<dbReference type="PANTHER" id="PTHR20992:SF9">
    <property type="entry name" value="AT15442P-RELATED"/>
    <property type="match status" value="1"/>
</dbReference>
<dbReference type="RefSeq" id="WP_263741856.1">
    <property type="nucleotide sequence ID" value="NZ_JAOWKZ010000006.1"/>
</dbReference>
<feature type="transmembrane region" description="Helical" evidence="1">
    <location>
        <begin position="134"/>
        <end position="154"/>
    </location>
</feature>
<evidence type="ECO:0000256" key="1">
    <source>
        <dbReference type="SAM" id="Phobius"/>
    </source>
</evidence>
<name>A0ABT2ZV50_9RHOB</name>
<evidence type="ECO:0000313" key="3">
    <source>
        <dbReference type="Proteomes" id="UP001652564"/>
    </source>
</evidence>
<dbReference type="Proteomes" id="UP001652564">
    <property type="component" value="Unassembled WGS sequence"/>
</dbReference>
<dbReference type="InterPro" id="IPR005240">
    <property type="entry name" value="DUF389"/>
</dbReference>
<evidence type="ECO:0000313" key="2">
    <source>
        <dbReference type="EMBL" id="MCV2874576.1"/>
    </source>
</evidence>
<protein>
    <submittedName>
        <fullName evidence="2">DUF389 domain-containing protein</fullName>
    </submittedName>
</protein>
<feature type="transmembrane region" description="Helical" evidence="1">
    <location>
        <begin position="160"/>
        <end position="183"/>
    </location>
</feature>
<comment type="caution">
    <text evidence="2">The sequence shown here is derived from an EMBL/GenBank/DDBJ whole genome shotgun (WGS) entry which is preliminary data.</text>
</comment>
<feature type="transmembrane region" description="Helical" evidence="1">
    <location>
        <begin position="39"/>
        <end position="57"/>
    </location>
</feature>
<gene>
    <name evidence="2" type="ORF">OEZ71_19930</name>
</gene>
<keyword evidence="1" id="KW-1133">Transmembrane helix</keyword>
<dbReference type="Pfam" id="PF04087">
    <property type="entry name" value="DUF389"/>
    <property type="match status" value="1"/>
</dbReference>
<keyword evidence="3" id="KW-1185">Reference proteome</keyword>
<proteinExistence type="predicted"/>
<sequence length="360" mass="37868">MSSSVLQRLAQSLNGRSSGKAKDSDLLFSQIEESSVPSLNFYFMLAMATAIASFGLLSNSAPAIIGAMIVAPLMSPIIGFSFGSIMGKDRLTVQSATSIVTGVGFVIGIAFVCTNLIGLRVVGSEILARTAPSTLDLLVALCSGAAAAFAHARIGIANSIAGVAIAVALVPPLSVVGIGLALGEDAVSAQAIALSDIHHQGDGYTMAGGAFLLFITNFLGIVAAAMLVFGLQGYGHWRKPFIVSSVLLMSSFFVVDRLDRRLEIIFVEDTVKRLYVEAVKAKTGLVSDNHFILQVRGERDNGLLGVSVVMLGVRESLDDLDSSAETFRGLLSEQLGEPVSLRLKIIPIDIIDHEAMASKK</sequence>
<keyword evidence="1" id="KW-0472">Membrane</keyword>
<reference evidence="2 3" key="1">
    <citation type="submission" date="2022-10" db="EMBL/GenBank/DDBJ databases">
        <title>Defluviimonas sp. nov., isolated from ocean surface sediments.</title>
        <authorList>
            <person name="He W."/>
            <person name="Wang L."/>
            <person name="Zhang D.-F."/>
        </authorList>
    </citation>
    <scope>NUCLEOTIDE SEQUENCE [LARGE SCALE GENOMIC DNA]</scope>
    <source>
        <strain evidence="2 3">WL0050</strain>
    </source>
</reference>
<organism evidence="2 3">
    <name type="scientific">Albidovulum litorale</name>
    <dbReference type="NCBI Taxonomy" id="2984134"/>
    <lineage>
        <taxon>Bacteria</taxon>
        <taxon>Pseudomonadati</taxon>
        <taxon>Pseudomonadota</taxon>
        <taxon>Alphaproteobacteria</taxon>
        <taxon>Rhodobacterales</taxon>
        <taxon>Paracoccaceae</taxon>
        <taxon>Albidovulum</taxon>
    </lineage>
</organism>
<accession>A0ABT2ZV50</accession>
<dbReference type="PANTHER" id="PTHR20992">
    <property type="entry name" value="AT15442P-RELATED"/>
    <property type="match status" value="1"/>
</dbReference>
<dbReference type="EMBL" id="JAOWKZ010000006">
    <property type="protein sequence ID" value="MCV2874576.1"/>
    <property type="molecule type" value="Genomic_DNA"/>
</dbReference>
<feature type="transmembrane region" description="Helical" evidence="1">
    <location>
        <begin position="64"/>
        <end position="87"/>
    </location>
</feature>
<keyword evidence="1" id="KW-0812">Transmembrane</keyword>
<feature type="transmembrane region" description="Helical" evidence="1">
    <location>
        <begin position="99"/>
        <end position="122"/>
    </location>
</feature>
<feature type="transmembrane region" description="Helical" evidence="1">
    <location>
        <begin position="204"/>
        <end position="231"/>
    </location>
</feature>